<name>A0ABV3D813_STREX</name>
<gene>
    <name evidence="2" type="ORF">AB0A76_33510</name>
</gene>
<sequence>MAVIDIERPRTSAGERAVAALLAVLALVHLYWAAGLTWPAADERALSLAVLGSVVPFGPAVVVPLAALEGCAAFAVARHARGGGRRYGIPRLMTAAVAAGMLLRGAVGLVWIVVGRDGSGAAFPWLNALVYTPLCLVFGGVALRAVR</sequence>
<dbReference type="Proteomes" id="UP001551210">
    <property type="component" value="Unassembled WGS sequence"/>
</dbReference>
<protein>
    <submittedName>
        <fullName evidence="2">DUF3995 domain-containing protein</fullName>
    </submittedName>
</protein>
<organism evidence="2 3">
    <name type="scientific">Streptomyces exfoliatus</name>
    <name type="common">Streptomyces hydrogenans</name>
    <dbReference type="NCBI Taxonomy" id="1905"/>
    <lineage>
        <taxon>Bacteria</taxon>
        <taxon>Bacillati</taxon>
        <taxon>Actinomycetota</taxon>
        <taxon>Actinomycetes</taxon>
        <taxon>Kitasatosporales</taxon>
        <taxon>Streptomycetaceae</taxon>
        <taxon>Streptomyces</taxon>
    </lineage>
</organism>
<keyword evidence="1" id="KW-1133">Transmembrane helix</keyword>
<accession>A0ABV3D813</accession>
<dbReference type="EMBL" id="JBEZAM010000094">
    <property type="protein sequence ID" value="MEU7298056.1"/>
    <property type="molecule type" value="Genomic_DNA"/>
</dbReference>
<dbReference type="RefSeq" id="WP_359216470.1">
    <property type="nucleotide sequence ID" value="NZ_JBEZAM010000094.1"/>
</dbReference>
<reference evidence="2 3" key="1">
    <citation type="submission" date="2024-06" db="EMBL/GenBank/DDBJ databases">
        <title>The Natural Products Discovery Center: Release of the First 8490 Sequenced Strains for Exploring Actinobacteria Biosynthetic Diversity.</title>
        <authorList>
            <person name="Kalkreuter E."/>
            <person name="Kautsar S.A."/>
            <person name="Yang D."/>
            <person name="Bader C.D."/>
            <person name="Teijaro C.N."/>
            <person name="Fluegel L."/>
            <person name="Davis C.M."/>
            <person name="Simpson J.R."/>
            <person name="Lauterbach L."/>
            <person name="Steele A.D."/>
            <person name="Gui C."/>
            <person name="Meng S."/>
            <person name="Li G."/>
            <person name="Viehrig K."/>
            <person name="Ye F."/>
            <person name="Su P."/>
            <person name="Kiefer A.F."/>
            <person name="Nichols A."/>
            <person name="Cepeda A.J."/>
            <person name="Yan W."/>
            <person name="Fan B."/>
            <person name="Jiang Y."/>
            <person name="Adhikari A."/>
            <person name="Zheng C.-J."/>
            <person name="Schuster L."/>
            <person name="Cowan T.M."/>
            <person name="Smanski M.J."/>
            <person name="Chevrette M.G."/>
            <person name="De Carvalho L.P.S."/>
            <person name="Shen B."/>
        </authorList>
    </citation>
    <scope>NUCLEOTIDE SEQUENCE [LARGE SCALE GENOMIC DNA]</scope>
    <source>
        <strain evidence="2 3">NPDC045705</strain>
    </source>
</reference>
<proteinExistence type="predicted"/>
<feature type="transmembrane region" description="Helical" evidence="1">
    <location>
        <begin position="17"/>
        <end position="34"/>
    </location>
</feature>
<dbReference type="Pfam" id="PF13160">
    <property type="entry name" value="DUF3995"/>
    <property type="match status" value="1"/>
</dbReference>
<feature type="transmembrane region" description="Helical" evidence="1">
    <location>
        <begin position="54"/>
        <end position="77"/>
    </location>
</feature>
<dbReference type="InterPro" id="IPR025058">
    <property type="entry name" value="DUF3995"/>
</dbReference>
<comment type="caution">
    <text evidence="2">The sequence shown here is derived from an EMBL/GenBank/DDBJ whole genome shotgun (WGS) entry which is preliminary data.</text>
</comment>
<keyword evidence="1" id="KW-0812">Transmembrane</keyword>
<evidence type="ECO:0000313" key="3">
    <source>
        <dbReference type="Proteomes" id="UP001551210"/>
    </source>
</evidence>
<feature type="transmembrane region" description="Helical" evidence="1">
    <location>
        <begin position="125"/>
        <end position="146"/>
    </location>
</feature>
<evidence type="ECO:0000256" key="1">
    <source>
        <dbReference type="SAM" id="Phobius"/>
    </source>
</evidence>
<evidence type="ECO:0000313" key="2">
    <source>
        <dbReference type="EMBL" id="MEU7298056.1"/>
    </source>
</evidence>
<feature type="transmembrane region" description="Helical" evidence="1">
    <location>
        <begin position="89"/>
        <end position="113"/>
    </location>
</feature>
<keyword evidence="1" id="KW-0472">Membrane</keyword>
<keyword evidence="3" id="KW-1185">Reference proteome</keyword>